<organism evidence="1 2">
    <name type="scientific">Noviherbaspirillum saxi</name>
    <dbReference type="NCBI Taxonomy" id="2320863"/>
    <lineage>
        <taxon>Bacteria</taxon>
        <taxon>Pseudomonadati</taxon>
        <taxon>Pseudomonadota</taxon>
        <taxon>Betaproteobacteria</taxon>
        <taxon>Burkholderiales</taxon>
        <taxon>Oxalobacteraceae</taxon>
        <taxon>Noviherbaspirillum</taxon>
    </lineage>
</organism>
<evidence type="ECO:0000313" key="1">
    <source>
        <dbReference type="EMBL" id="RJF97701.1"/>
    </source>
</evidence>
<reference evidence="2" key="1">
    <citation type="submission" date="2018-09" db="EMBL/GenBank/DDBJ databases">
        <authorList>
            <person name="Zhu H."/>
        </authorList>
    </citation>
    <scope>NUCLEOTIDE SEQUENCE [LARGE SCALE GENOMIC DNA]</scope>
    <source>
        <strain evidence="2">K1R23-30</strain>
    </source>
</reference>
<gene>
    <name evidence="1" type="ORF">D3871_03575</name>
</gene>
<dbReference type="EMBL" id="QYUO01000001">
    <property type="protein sequence ID" value="RJF97701.1"/>
    <property type="molecule type" value="Genomic_DNA"/>
</dbReference>
<dbReference type="AlphaFoldDB" id="A0A3A3FU36"/>
<name>A0A3A3FU36_9BURK</name>
<keyword evidence="2" id="KW-1185">Reference proteome</keyword>
<sequence>MLCPRCQQGDIAKAKIKATEQLIYICKECDATWFAFDHIGEVPFIDFGTYMLEIGLPPLLSELQVQD</sequence>
<accession>A0A3A3FU36</accession>
<protein>
    <recommendedName>
        <fullName evidence="3">Transcription factor zinc-finger domain-containing protein</fullName>
    </recommendedName>
</protein>
<dbReference type="RefSeq" id="WP_119767650.1">
    <property type="nucleotide sequence ID" value="NZ_QYUO01000001.1"/>
</dbReference>
<dbReference type="OrthoDB" id="2476736at2"/>
<dbReference type="Proteomes" id="UP000265955">
    <property type="component" value="Unassembled WGS sequence"/>
</dbReference>
<proteinExistence type="predicted"/>
<evidence type="ECO:0008006" key="3">
    <source>
        <dbReference type="Google" id="ProtNLM"/>
    </source>
</evidence>
<comment type="caution">
    <text evidence="1">The sequence shown here is derived from an EMBL/GenBank/DDBJ whole genome shotgun (WGS) entry which is preliminary data.</text>
</comment>
<evidence type="ECO:0000313" key="2">
    <source>
        <dbReference type="Proteomes" id="UP000265955"/>
    </source>
</evidence>